<protein>
    <submittedName>
        <fullName evidence="9">ABC transporter ATP-binding protein</fullName>
    </submittedName>
</protein>
<keyword evidence="3" id="KW-0813">Transport</keyword>
<comment type="subcellular location">
    <subcellularLocation>
        <location evidence="1">Cell inner membrane</location>
        <topology evidence="1">Peripheral membrane protein</topology>
    </subcellularLocation>
</comment>
<proteinExistence type="inferred from homology"/>
<evidence type="ECO:0000313" key="9">
    <source>
        <dbReference type="EMBL" id="AVO38267.1"/>
    </source>
</evidence>
<evidence type="ECO:0000256" key="3">
    <source>
        <dbReference type="ARBA" id="ARBA00022448"/>
    </source>
</evidence>
<sequence length="269" mass="28954">MNDLLTVDHLSITHRGETLVDDVSFAIPPGGRMGLIGESGSGKSLSALAITGLLPPAMTSTGSVVLAGRQVVGTPDRKLDRMRGNDVAVVFQEPLTALDPLMRVRDQIALPLKRRLRREGAAMDRGSIDAEILALLEQVRLPHPDELMHAYPHQMSGGQRQRIAIAMAAACRPRLLIADEPTTALDVTTQAEVLGLLDSLVRDLGMALLFISHDLPVVASIVDEVTVLRLGKIVEQGSVRSVFSSPGHDYTQSLLQAAKTFDDHLGDRA</sequence>
<gene>
    <name evidence="9" type="ORF">C6Y53_11560</name>
</gene>
<keyword evidence="10" id="KW-1185">Reference proteome</keyword>
<keyword evidence="6 9" id="KW-0067">ATP-binding</keyword>
<dbReference type="InterPro" id="IPR050388">
    <property type="entry name" value="ABC_Ni/Peptide_Import"/>
</dbReference>
<keyword evidence="5" id="KW-0547">Nucleotide-binding</keyword>
<dbReference type="InterPro" id="IPR003593">
    <property type="entry name" value="AAA+_ATPase"/>
</dbReference>
<dbReference type="Gene3D" id="3.40.50.300">
    <property type="entry name" value="P-loop containing nucleotide triphosphate hydrolases"/>
    <property type="match status" value="1"/>
</dbReference>
<dbReference type="PANTHER" id="PTHR43297">
    <property type="entry name" value="OLIGOPEPTIDE TRANSPORT ATP-BINDING PROTEIN APPD"/>
    <property type="match status" value="1"/>
</dbReference>
<dbReference type="GO" id="GO:0005886">
    <property type="term" value="C:plasma membrane"/>
    <property type="evidence" value="ECO:0007669"/>
    <property type="project" value="UniProtKB-SubCell"/>
</dbReference>
<evidence type="ECO:0000259" key="8">
    <source>
        <dbReference type="PROSITE" id="PS50893"/>
    </source>
</evidence>
<accession>A0A2S0MR01</accession>
<dbReference type="AlphaFoldDB" id="A0A2S0MR01"/>
<dbReference type="SMART" id="SM00382">
    <property type="entry name" value="AAA"/>
    <property type="match status" value="1"/>
</dbReference>
<dbReference type="PANTHER" id="PTHR43297:SF2">
    <property type="entry name" value="DIPEPTIDE TRANSPORT ATP-BINDING PROTEIN DPPD"/>
    <property type="match status" value="1"/>
</dbReference>
<dbReference type="PROSITE" id="PS50893">
    <property type="entry name" value="ABC_TRANSPORTER_2"/>
    <property type="match status" value="1"/>
</dbReference>
<dbReference type="Proteomes" id="UP000237655">
    <property type="component" value="Chromosome"/>
</dbReference>
<dbReference type="InterPro" id="IPR003439">
    <property type="entry name" value="ABC_transporter-like_ATP-bd"/>
</dbReference>
<evidence type="ECO:0000256" key="4">
    <source>
        <dbReference type="ARBA" id="ARBA00022475"/>
    </source>
</evidence>
<dbReference type="InterPro" id="IPR017871">
    <property type="entry name" value="ABC_transporter-like_CS"/>
</dbReference>
<feature type="domain" description="ABC transporter" evidence="8">
    <location>
        <begin position="5"/>
        <end position="255"/>
    </location>
</feature>
<keyword evidence="4" id="KW-1003">Cell membrane</keyword>
<name>A0A2S0MR01_9RHOB</name>
<comment type="similarity">
    <text evidence="2">Belongs to the ABC transporter superfamily.</text>
</comment>
<dbReference type="Pfam" id="PF00005">
    <property type="entry name" value="ABC_tran"/>
    <property type="match status" value="1"/>
</dbReference>
<dbReference type="KEGG" id="thas:C6Y53_11560"/>
<evidence type="ECO:0000313" key="10">
    <source>
        <dbReference type="Proteomes" id="UP000237655"/>
    </source>
</evidence>
<dbReference type="SUPFAM" id="SSF52540">
    <property type="entry name" value="P-loop containing nucleoside triphosphate hydrolases"/>
    <property type="match status" value="1"/>
</dbReference>
<reference evidence="10" key="1">
    <citation type="submission" date="2018-03" db="EMBL/GenBank/DDBJ databases">
        <title>Genomic analysis of the strain SH-1 isolated from shrimp intestine.</title>
        <authorList>
            <person name="Kim Y.-S."/>
            <person name="Kim S.-E."/>
            <person name="Kim K.-H."/>
        </authorList>
    </citation>
    <scope>NUCLEOTIDE SEQUENCE [LARGE SCALE GENOMIC DNA]</scope>
    <source>
        <strain evidence="10">SH-1</strain>
    </source>
</reference>
<dbReference type="CDD" id="cd03257">
    <property type="entry name" value="ABC_NikE_OppD_transporters"/>
    <property type="match status" value="1"/>
</dbReference>
<dbReference type="EMBL" id="CP027665">
    <property type="protein sequence ID" value="AVO38267.1"/>
    <property type="molecule type" value="Genomic_DNA"/>
</dbReference>
<dbReference type="InterPro" id="IPR027417">
    <property type="entry name" value="P-loop_NTPase"/>
</dbReference>
<evidence type="ECO:0000256" key="5">
    <source>
        <dbReference type="ARBA" id="ARBA00022741"/>
    </source>
</evidence>
<evidence type="ECO:0000256" key="1">
    <source>
        <dbReference type="ARBA" id="ARBA00004417"/>
    </source>
</evidence>
<dbReference type="GO" id="GO:0016887">
    <property type="term" value="F:ATP hydrolysis activity"/>
    <property type="evidence" value="ECO:0007669"/>
    <property type="project" value="InterPro"/>
</dbReference>
<evidence type="ECO:0000256" key="7">
    <source>
        <dbReference type="ARBA" id="ARBA00023136"/>
    </source>
</evidence>
<dbReference type="RefSeq" id="WP_106472581.1">
    <property type="nucleotide sequence ID" value="NZ_CP027665.1"/>
</dbReference>
<evidence type="ECO:0000256" key="6">
    <source>
        <dbReference type="ARBA" id="ARBA00022840"/>
    </source>
</evidence>
<dbReference type="PROSITE" id="PS00211">
    <property type="entry name" value="ABC_TRANSPORTER_1"/>
    <property type="match status" value="1"/>
</dbReference>
<dbReference type="GO" id="GO:0005524">
    <property type="term" value="F:ATP binding"/>
    <property type="evidence" value="ECO:0007669"/>
    <property type="project" value="UniProtKB-KW"/>
</dbReference>
<keyword evidence="7" id="KW-0472">Membrane</keyword>
<evidence type="ECO:0000256" key="2">
    <source>
        <dbReference type="ARBA" id="ARBA00005417"/>
    </source>
</evidence>
<organism evidence="9 10">
    <name type="scientific">Pukyongiella litopenaei</name>
    <dbReference type="NCBI Taxonomy" id="2605946"/>
    <lineage>
        <taxon>Bacteria</taxon>
        <taxon>Pseudomonadati</taxon>
        <taxon>Pseudomonadota</taxon>
        <taxon>Alphaproteobacteria</taxon>
        <taxon>Rhodobacterales</taxon>
        <taxon>Paracoccaceae</taxon>
        <taxon>Pukyongiella</taxon>
    </lineage>
</organism>